<dbReference type="RefSeq" id="WP_203770371.1">
    <property type="nucleotide sequence ID" value="NZ_BAAABO010000020.1"/>
</dbReference>
<dbReference type="SUPFAM" id="SSF55961">
    <property type="entry name" value="Bet v1-like"/>
    <property type="match status" value="1"/>
</dbReference>
<evidence type="ECO:0000313" key="2">
    <source>
        <dbReference type="Proteomes" id="UP000609879"/>
    </source>
</evidence>
<dbReference type="Gene3D" id="3.30.530.20">
    <property type="match status" value="1"/>
</dbReference>
<dbReference type="InterPro" id="IPR023393">
    <property type="entry name" value="START-like_dom_sf"/>
</dbReference>
<comment type="caution">
    <text evidence="1">The sequence shown here is derived from an EMBL/GenBank/DDBJ whole genome shotgun (WGS) entry which is preliminary data.</text>
</comment>
<evidence type="ECO:0000313" key="1">
    <source>
        <dbReference type="EMBL" id="GID76972.1"/>
    </source>
</evidence>
<keyword evidence="2" id="KW-1185">Reference proteome</keyword>
<name>A0ABQ3YAE1_9ACTN</name>
<proteinExistence type="predicted"/>
<sequence>MTLTGDFRVALPLAAAFRLFTARGERAWVEGWEPRFPLPIEDDAEVGTVFETDAGGQHITWIVIDRIGDRLIRYARVATGRDAGTVEVALAPSGSGSRVTVTYRLTPLTPEGGQWLAAFAADYANFLSSWESAIDTLTRRK</sequence>
<dbReference type="EMBL" id="BOMI01000114">
    <property type="protein sequence ID" value="GID76972.1"/>
    <property type="molecule type" value="Genomic_DNA"/>
</dbReference>
<dbReference type="Proteomes" id="UP000609879">
    <property type="component" value="Unassembled WGS sequence"/>
</dbReference>
<gene>
    <name evidence="1" type="ORF">Ade02nite_56130</name>
</gene>
<accession>A0ABQ3YAE1</accession>
<protein>
    <recommendedName>
        <fullName evidence="3">SRPBCC family protein</fullName>
    </recommendedName>
</protein>
<organism evidence="1 2">
    <name type="scientific">Paractinoplanes deccanensis</name>
    <dbReference type="NCBI Taxonomy" id="113561"/>
    <lineage>
        <taxon>Bacteria</taxon>
        <taxon>Bacillati</taxon>
        <taxon>Actinomycetota</taxon>
        <taxon>Actinomycetes</taxon>
        <taxon>Micromonosporales</taxon>
        <taxon>Micromonosporaceae</taxon>
        <taxon>Paractinoplanes</taxon>
    </lineage>
</organism>
<reference evidence="1 2" key="1">
    <citation type="submission" date="2021-01" db="EMBL/GenBank/DDBJ databases">
        <title>Whole genome shotgun sequence of Actinoplanes deccanensis NBRC 13994.</title>
        <authorList>
            <person name="Komaki H."/>
            <person name="Tamura T."/>
        </authorList>
    </citation>
    <scope>NUCLEOTIDE SEQUENCE [LARGE SCALE GENOMIC DNA]</scope>
    <source>
        <strain evidence="1 2">NBRC 13994</strain>
    </source>
</reference>
<evidence type="ECO:0008006" key="3">
    <source>
        <dbReference type="Google" id="ProtNLM"/>
    </source>
</evidence>